<accession>A0A1I7X3Y4</accession>
<name>A0A1I7X3Y4_HETBA</name>
<dbReference type="Proteomes" id="UP000095283">
    <property type="component" value="Unplaced"/>
</dbReference>
<reference evidence="2" key="1">
    <citation type="submission" date="2016-11" db="UniProtKB">
        <authorList>
            <consortium name="WormBaseParasite"/>
        </authorList>
    </citation>
    <scope>IDENTIFICATION</scope>
</reference>
<dbReference type="AlphaFoldDB" id="A0A1I7X3Y4"/>
<evidence type="ECO:0000313" key="1">
    <source>
        <dbReference type="Proteomes" id="UP000095283"/>
    </source>
</evidence>
<dbReference type="WBParaSite" id="Hba_12093">
    <property type="protein sequence ID" value="Hba_12093"/>
    <property type="gene ID" value="Hba_12093"/>
</dbReference>
<organism evidence="1 2">
    <name type="scientific">Heterorhabditis bacteriophora</name>
    <name type="common">Entomopathogenic nematode worm</name>
    <dbReference type="NCBI Taxonomy" id="37862"/>
    <lineage>
        <taxon>Eukaryota</taxon>
        <taxon>Metazoa</taxon>
        <taxon>Ecdysozoa</taxon>
        <taxon>Nematoda</taxon>
        <taxon>Chromadorea</taxon>
        <taxon>Rhabditida</taxon>
        <taxon>Rhabditina</taxon>
        <taxon>Rhabditomorpha</taxon>
        <taxon>Strongyloidea</taxon>
        <taxon>Heterorhabditidae</taxon>
        <taxon>Heterorhabditis</taxon>
    </lineage>
</organism>
<evidence type="ECO:0000313" key="2">
    <source>
        <dbReference type="WBParaSite" id="Hba_12093"/>
    </source>
</evidence>
<sequence>MSGIGGLTEEFLSHRVSVRIKTAFGTELLLTMNTKPVITKDFRSATLSGCDKQFLRQEEIFLSNLFLWLRDSESPPTKENIVHYRFNRIPFGVTAKPIAAILWVFYIQIQKTT</sequence>
<proteinExistence type="predicted"/>
<protein>
    <submittedName>
        <fullName evidence="2">Uncharacterized protein</fullName>
    </submittedName>
</protein>
<keyword evidence="1" id="KW-1185">Reference proteome</keyword>